<comment type="caution">
    <text evidence="4">The sequence shown here is derived from an EMBL/GenBank/DDBJ whole genome shotgun (WGS) entry which is preliminary data.</text>
</comment>
<keyword evidence="3" id="KW-1133">Transmembrane helix</keyword>
<protein>
    <recommendedName>
        <fullName evidence="6">Protein kinase domain-containing protein</fullName>
    </recommendedName>
</protein>
<dbReference type="PROSITE" id="PS51450">
    <property type="entry name" value="LRR"/>
    <property type="match status" value="3"/>
</dbReference>
<accession>A0A9D1G792</accession>
<name>A0A9D1G792_9FIRM</name>
<sequence>YQQTDQRSDIYSLGILMRYLLYGSYERPTANNGSALERIIRRCTAFDPQNRYSSVSAVYRTLKHPYLRRGLCAVSAAAVLAAALLALFWPREDISPLLEEALRRELGLDAGAAIPSERLDDVEQLLICGETLPGTLQGHEAEVNYTHDLYAYEMEHGDIGDDDVELLAKCPNLRVLVLDYQEITDITPLKDLPLEYLSLTGNSITDITPLTGMDGLQVLDLAENPVRSADLLAELPELRELSLEATGVTSIEAFRGCDLQYINVRTTRVDDYTPLADCAQLTRLVTGFVPEGAVETLSGLTGLVELRLYSTQNVDLSCFTSMQQLQELDLTGSRLVNPEALAQLPSLRNLLLGDTDTSELKFLADMPSLTELDLRDNPLLDLSPLLDCPWLDRLKLSQRHKALADTQLAAADLAVEYG</sequence>
<dbReference type="InterPro" id="IPR011009">
    <property type="entry name" value="Kinase-like_dom_sf"/>
</dbReference>
<dbReference type="PANTHER" id="PTHR46652:SF3">
    <property type="entry name" value="LEUCINE-RICH REPEAT-CONTAINING PROTEIN 9"/>
    <property type="match status" value="1"/>
</dbReference>
<evidence type="ECO:0008006" key="6">
    <source>
        <dbReference type="Google" id="ProtNLM"/>
    </source>
</evidence>
<feature type="non-terminal residue" evidence="4">
    <location>
        <position position="1"/>
    </location>
</feature>
<evidence type="ECO:0000256" key="1">
    <source>
        <dbReference type="ARBA" id="ARBA00022614"/>
    </source>
</evidence>
<keyword evidence="1" id="KW-0433">Leucine-rich repeat</keyword>
<dbReference type="SUPFAM" id="SSF56112">
    <property type="entry name" value="Protein kinase-like (PK-like)"/>
    <property type="match status" value="1"/>
</dbReference>
<dbReference type="InterPro" id="IPR001611">
    <property type="entry name" value="Leu-rich_rpt"/>
</dbReference>
<keyword evidence="3" id="KW-0812">Transmembrane</keyword>
<reference evidence="4" key="1">
    <citation type="submission" date="2020-10" db="EMBL/GenBank/DDBJ databases">
        <authorList>
            <person name="Gilroy R."/>
        </authorList>
    </citation>
    <scope>NUCLEOTIDE SEQUENCE</scope>
    <source>
        <strain evidence="4">ChiHecec3B27-6122</strain>
    </source>
</reference>
<dbReference type="EMBL" id="DVJS01000210">
    <property type="protein sequence ID" value="HIS97979.1"/>
    <property type="molecule type" value="Genomic_DNA"/>
</dbReference>
<proteinExistence type="predicted"/>
<dbReference type="AlphaFoldDB" id="A0A9D1G792"/>
<dbReference type="Gene3D" id="3.80.10.10">
    <property type="entry name" value="Ribonuclease Inhibitor"/>
    <property type="match status" value="1"/>
</dbReference>
<dbReference type="InterPro" id="IPR050836">
    <property type="entry name" value="SDS22/Internalin_LRR"/>
</dbReference>
<dbReference type="InterPro" id="IPR032675">
    <property type="entry name" value="LRR_dom_sf"/>
</dbReference>
<reference evidence="4" key="2">
    <citation type="journal article" date="2021" name="PeerJ">
        <title>Extensive microbial diversity within the chicken gut microbiome revealed by metagenomics and culture.</title>
        <authorList>
            <person name="Gilroy R."/>
            <person name="Ravi A."/>
            <person name="Getino M."/>
            <person name="Pursley I."/>
            <person name="Horton D.L."/>
            <person name="Alikhan N.F."/>
            <person name="Baker D."/>
            <person name="Gharbi K."/>
            <person name="Hall N."/>
            <person name="Watson M."/>
            <person name="Adriaenssens E.M."/>
            <person name="Foster-Nyarko E."/>
            <person name="Jarju S."/>
            <person name="Secka A."/>
            <person name="Antonio M."/>
            <person name="Oren A."/>
            <person name="Chaudhuri R.R."/>
            <person name="La Ragione R."/>
            <person name="Hildebrand F."/>
            <person name="Pallen M.J."/>
        </authorList>
    </citation>
    <scope>NUCLEOTIDE SEQUENCE</scope>
    <source>
        <strain evidence="4">ChiHecec3B27-6122</strain>
    </source>
</reference>
<evidence type="ECO:0000256" key="3">
    <source>
        <dbReference type="SAM" id="Phobius"/>
    </source>
</evidence>
<feature type="transmembrane region" description="Helical" evidence="3">
    <location>
        <begin position="70"/>
        <end position="89"/>
    </location>
</feature>
<dbReference type="Proteomes" id="UP000886876">
    <property type="component" value="Unassembled WGS sequence"/>
</dbReference>
<keyword evidence="3" id="KW-0472">Membrane</keyword>
<organism evidence="4 5">
    <name type="scientific">Candidatus Scatomorpha pullistercoris</name>
    <dbReference type="NCBI Taxonomy" id="2840929"/>
    <lineage>
        <taxon>Bacteria</taxon>
        <taxon>Bacillati</taxon>
        <taxon>Bacillota</taxon>
        <taxon>Clostridia</taxon>
        <taxon>Eubacteriales</taxon>
        <taxon>Candidatus Scatomorpha</taxon>
    </lineage>
</organism>
<gene>
    <name evidence="4" type="ORF">IAD42_08395</name>
</gene>
<dbReference type="PANTHER" id="PTHR46652">
    <property type="entry name" value="LEUCINE-RICH REPEAT AND IQ DOMAIN-CONTAINING PROTEIN 1-RELATED"/>
    <property type="match status" value="1"/>
</dbReference>
<dbReference type="SUPFAM" id="SSF52058">
    <property type="entry name" value="L domain-like"/>
    <property type="match status" value="1"/>
</dbReference>
<evidence type="ECO:0000313" key="4">
    <source>
        <dbReference type="EMBL" id="HIS97979.1"/>
    </source>
</evidence>
<dbReference type="Gene3D" id="1.10.510.10">
    <property type="entry name" value="Transferase(Phosphotransferase) domain 1"/>
    <property type="match status" value="1"/>
</dbReference>
<evidence type="ECO:0000256" key="2">
    <source>
        <dbReference type="ARBA" id="ARBA00022737"/>
    </source>
</evidence>
<keyword evidence="2" id="KW-0677">Repeat</keyword>
<evidence type="ECO:0000313" key="5">
    <source>
        <dbReference type="Proteomes" id="UP000886876"/>
    </source>
</evidence>